<sequence>MLGVPSDALRDRTATTRGAGVCRSIHEQAPPSNLRGGAGASCEVDMRMPVMQIRRLPWMEASGELSLIRQRYYECCIPKKLERAVRPFFVGFDSVQRAPSYRF</sequence>
<dbReference type="KEGG" id="llu:AKJ09_06990"/>
<keyword evidence="3" id="KW-1185">Reference proteome</keyword>
<name>A0A0K1Q3W5_9BACT</name>
<proteinExistence type="predicted"/>
<evidence type="ECO:0000256" key="1">
    <source>
        <dbReference type="SAM" id="MobiDB-lite"/>
    </source>
</evidence>
<dbReference type="Proteomes" id="UP000064967">
    <property type="component" value="Chromosome"/>
</dbReference>
<gene>
    <name evidence="2" type="ORF">AKJ09_06990</name>
</gene>
<accession>A0A0K1Q3W5</accession>
<dbReference type="AlphaFoldDB" id="A0A0K1Q3W5"/>
<protein>
    <submittedName>
        <fullName evidence="2">Uncharacterized protein</fullName>
    </submittedName>
</protein>
<dbReference type="STRING" id="1391654.AKJ09_06990"/>
<evidence type="ECO:0000313" key="3">
    <source>
        <dbReference type="Proteomes" id="UP000064967"/>
    </source>
</evidence>
<reference evidence="2 3" key="1">
    <citation type="submission" date="2015-08" db="EMBL/GenBank/DDBJ databases">
        <authorList>
            <person name="Babu N.S."/>
            <person name="Beckwith C.J."/>
            <person name="Beseler K.G."/>
            <person name="Brison A."/>
            <person name="Carone J.V."/>
            <person name="Caskin T.P."/>
            <person name="Diamond M."/>
            <person name="Durham M.E."/>
            <person name="Foxe J.M."/>
            <person name="Go M."/>
            <person name="Henderson B.A."/>
            <person name="Jones I.B."/>
            <person name="McGettigan J.A."/>
            <person name="Micheletti S.J."/>
            <person name="Nasrallah M.E."/>
            <person name="Ortiz D."/>
            <person name="Piller C.R."/>
            <person name="Privatt S.R."/>
            <person name="Schneider S.L."/>
            <person name="Sharp S."/>
            <person name="Smith T.C."/>
            <person name="Stanton J.D."/>
            <person name="Ullery H.E."/>
            <person name="Wilson R.J."/>
            <person name="Serrano M.G."/>
            <person name="Buck G."/>
            <person name="Lee V."/>
            <person name="Wang Y."/>
            <person name="Carvalho R."/>
            <person name="Voegtly L."/>
            <person name="Shi R."/>
            <person name="Duckworth R."/>
            <person name="Johnson A."/>
            <person name="Loviza R."/>
            <person name="Walstead R."/>
            <person name="Shah Z."/>
            <person name="Kiflezghi M."/>
            <person name="Wade K."/>
            <person name="Ball S.L."/>
            <person name="Bradley K.W."/>
            <person name="Asai D.J."/>
            <person name="Bowman C.A."/>
            <person name="Russell D.A."/>
            <person name="Pope W.H."/>
            <person name="Jacobs-Sera D."/>
            <person name="Hendrix R.W."/>
            <person name="Hatfull G.F."/>
        </authorList>
    </citation>
    <scope>NUCLEOTIDE SEQUENCE [LARGE SCALE GENOMIC DNA]</scope>
    <source>
        <strain evidence="2 3">DSM 27648</strain>
    </source>
</reference>
<dbReference type="EMBL" id="CP012333">
    <property type="protein sequence ID" value="AKV00327.1"/>
    <property type="molecule type" value="Genomic_DNA"/>
</dbReference>
<feature type="region of interest" description="Disordered" evidence="1">
    <location>
        <begin position="20"/>
        <end position="40"/>
    </location>
</feature>
<evidence type="ECO:0000313" key="2">
    <source>
        <dbReference type="EMBL" id="AKV00327.1"/>
    </source>
</evidence>
<organism evidence="2 3">
    <name type="scientific">Labilithrix luteola</name>
    <dbReference type="NCBI Taxonomy" id="1391654"/>
    <lineage>
        <taxon>Bacteria</taxon>
        <taxon>Pseudomonadati</taxon>
        <taxon>Myxococcota</taxon>
        <taxon>Polyangia</taxon>
        <taxon>Polyangiales</taxon>
        <taxon>Labilitrichaceae</taxon>
        <taxon>Labilithrix</taxon>
    </lineage>
</organism>